<dbReference type="EC" id="7.1.1.2" evidence="1"/>
<dbReference type="Pfam" id="PF00361">
    <property type="entry name" value="Proton_antipo_M"/>
    <property type="match status" value="1"/>
</dbReference>
<feature type="transmembrane region" description="Helical" evidence="3">
    <location>
        <begin position="224"/>
        <end position="251"/>
    </location>
</feature>
<feature type="transmembrane region" description="Helical" evidence="3">
    <location>
        <begin position="6"/>
        <end position="24"/>
    </location>
</feature>
<protein>
    <recommendedName>
        <fullName evidence="1">NADH:ubiquinone reductase (H(+)-translocating)</fullName>
        <ecNumber evidence="1">7.1.1.2</ecNumber>
    </recommendedName>
</protein>
<evidence type="ECO:0000256" key="2">
    <source>
        <dbReference type="ARBA" id="ARBA00049551"/>
    </source>
</evidence>
<feature type="transmembrane region" description="Helical" evidence="3">
    <location>
        <begin position="181"/>
        <end position="203"/>
    </location>
</feature>
<organism evidence="5">
    <name type="scientific">Asplanchna sp</name>
    <dbReference type="NCBI Taxonomy" id="3231738"/>
    <lineage>
        <taxon>Eukaryota</taxon>
        <taxon>Metazoa</taxon>
        <taxon>Spiralia</taxon>
        <taxon>Gnathifera</taxon>
        <taxon>Rotifera</taxon>
        <taxon>Eurotatoria</taxon>
        <taxon>Monogononta</taxon>
        <taxon>Pseudotrocha</taxon>
        <taxon>Ploima</taxon>
        <taxon>Asplanchnidae</taxon>
        <taxon>Asplanchna</taxon>
    </lineage>
</organism>
<evidence type="ECO:0000259" key="4">
    <source>
        <dbReference type="Pfam" id="PF00361"/>
    </source>
</evidence>
<keyword evidence="3" id="KW-0472">Membrane</keyword>
<dbReference type="InterPro" id="IPR001750">
    <property type="entry name" value="ND/Mrp_TM"/>
</dbReference>
<evidence type="ECO:0000313" key="5">
    <source>
        <dbReference type="EMBL" id="XDF22618.1"/>
    </source>
</evidence>
<accession>A0AB39A6E5</accession>
<dbReference type="GO" id="GO:0008137">
    <property type="term" value="F:NADH dehydrogenase (ubiquinone) activity"/>
    <property type="evidence" value="ECO:0007669"/>
    <property type="project" value="UniProtKB-EC"/>
</dbReference>
<feature type="domain" description="NADH:quinone oxidoreductase/Mrp antiporter transmembrane" evidence="4">
    <location>
        <begin position="76"/>
        <end position="262"/>
    </location>
</feature>
<geneLocation type="mitochondrion" evidence="5"/>
<feature type="transmembrane region" description="Helical" evidence="3">
    <location>
        <begin position="132"/>
        <end position="151"/>
    </location>
</feature>
<keyword evidence="5" id="KW-0496">Mitochondrion</keyword>
<gene>
    <name evidence="5" type="primary">ND2</name>
</gene>
<proteinExistence type="predicted"/>
<keyword evidence="3" id="KW-1133">Transmembrane helix</keyword>
<evidence type="ECO:0000256" key="3">
    <source>
        <dbReference type="SAM" id="Phobius"/>
    </source>
</evidence>
<name>A0AB39A6E5_9BILA</name>
<comment type="catalytic activity">
    <reaction evidence="2">
        <text>a ubiquinone + NADH + 5 H(+)(in) = a ubiquinol + NAD(+) + 4 H(+)(out)</text>
        <dbReference type="Rhea" id="RHEA:29091"/>
        <dbReference type="Rhea" id="RHEA-COMP:9565"/>
        <dbReference type="Rhea" id="RHEA-COMP:9566"/>
        <dbReference type="ChEBI" id="CHEBI:15378"/>
        <dbReference type="ChEBI" id="CHEBI:16389"/>
        <dbReference type="ChEBI" id="CHEBI:17976"/>
        <dbReference type="ChEBI" id="CHEBI:57540"/>
        <dbReference type="ChEBI" id="CHEBI:57945"/>
        <dbReference type="EC" id="7.1.1.2"/>
    </reaction>
</comment>
<keyword evidence="3" id="KW-0812">Transmembrane</keyword>
<dbReference type="AlphaFoldDB" id="A0AB39A6E5"/>
<feature type="transmembrane region" description="Helical" evidence="3">
    <location>
        <begin position="158"/>
        <end position="175"/>
    </location>
</feature>
<dbReference type="EMBL" id="PP988071">
    <property type="protein sequence ID" value="XDF22618.1"/>
    <property type="molecule type" value="Genomic_DNA"/>
</dbReference>
<feature type="transmembrane region" description="Helical" evidence="3">
    <location>
        <begin position="31"/>
        <end position="50"/>
    </location>
</feature>
<sequence>MAFTPFTMTFFSVYLLMLFTLFSLSDFYMFWLFMELCTLLFMGMSYTLFINSFSQLMFFFLVQTIASFNLLVFYIMSFHLLFLGSLFLKVAMFPFMHWYVNVVYRFPNFVLVFVSTLHKLPSMLLFMRFSSFWSPLVILSICLTMLFGAILMHSVIDLRYLVIVSTVISTSWFMLSLLSSGIGLFLIFYTVYSATLLAFFMFLGPLSKYLLSLSSYSTPARNSMFMLLINMAGLPPMPLFVLKLVILFNMAFESSMWMFYETLVILLLNVFVMVAYFKCFIKFFIFKYTSVSSILL</sequence>
<feature type="transmembrane region" description="Helical" evidence="3">
    <location>
        <begin position="257"/>
        <end position="277"/>
    </location>
</feature>
<evidence type="ECO:0000256" key="1">
    <source>
        <dbReference type="ARBA" id="ARBA00012944"/>
    </source>
</evidence>
<reference evidence="5" key="1">
    <citation type="submission" date="2024-07" db="EMBL/GenBank/DDBJ databases">
        <title>Complete of mitochondrial genome sequence and phylogenetic analysis of Asplanchna Sp. (Rotifera, Asplanchnidae).</title>
        <authorList>
            <person name="Cheng S."/>
            <person name="He R."/>
        </authorList>
    </citation>
    <scope>NUCLEOTIDE SEQUENCE</scope>
</reference>